<dbReference type="AlphaFoldDB" id="A0A831WY00"/>
<protein>
    <submittedName>
        <fullName evidence="1">Uncharacterized protein</fullName>
    </submittedName>
</protein>
<reference evidence="1" key="1">
    <citation type="journal article" date="2020" name="mSystems">
        <title>Genome- and Community-Level Interaction Insights into Carbon Utilization and Element Cycling Functions of Hydrothermarchaeota in Hydrothermal Sediment.</title>
        <authorList>
            <person name="Zhou Z."/>
            <person name="Liu Y."/>
            <person name="Xu W."/>
            <person name="Pan J."/>
            <person name="Luo Z.H."/>
            <person name="Li M."/>
        </authorList>
    </citation>
    <scope>NUCLEOTIDE SEQUENCE [LARGE SCALE GENOMIC DNA]</scope>
    <source>
        <strain evidence="1">SpSt-210</strain>
    </source>
</reference>
<organism evidence="1">
    <name type="scientific">Thermorudis peleae</name>
    <dbReference type="NCBI Taxonomy" id="1382356"/>
    <lineage>
        <taxon>Bacteria</taxon>
        <taxon>Pseudomonadati</taxon>
        <taxon>Thermomicrobiota</taxon>
        <taxon>Thermomicrobia</taxon>
        <taxon>Thermomicrobia incertae sedis</taxon>
        <taxon>Thermorudis</taxon>
    </lineage>
</organism>
<accession>A0A831WY00</accession>
<sequence>MTAIRRYDQRIIGRVTNGTLRLRRTREKHWLRAVGATGSWAVDERALLDARDAGATIVEVVEPDGTVWRTTITRLLGAEAVRLDLGCGVQRALPAECWERTPPSQLPLW</sequence>
<comment type="caution">
    <text evidence="1">The sequence shown here is derived from an EMBL/GenBank/DDBJ whole genome shotgun (WGS) entry which is preliminary data.</text>
</comment>
<dbReference type="EMBL" id="DSIY01000075">
    <property type="protein sequence ID" value="HEG90458.1"/>
    <property type="molecule type" value="Genomic_DNA"/>
</dbReference>
<name>A0A831WY00_9BACT</name>
<gene>
    <name evidence="1" type="ORF">ENP34_03310</name>
</gene>
<proteinExistence type="predicted"/>
<evidence type="ECO:0000313" key="1">
    <source>
        <dbReference type="EMBL" id="HEG90458.1"/>
    </source>
</evidence>